<gene>
    <name evidence="1" type="ORF">METZ01_LOCUS129245</name>
</gene>
<dbReference type="AlphaFoldDB" id="A0A381YIM5"/>
<feature type="non-terminal residue" evidence="1">
    <location>
        <position position="167"/>
    </location>
</feature>
<accession>A0A381YIM5</accession>
<evidence type="ECO:0000313" key="1">
    <source>
        <dbReference type="EMBL" id="SVA76391.1"/>
    </source>
</evidence>
<proteinExistence type="predicted"/>
<sequence length="167" mass="20340">MNRTKALSMSQKKDKVLVWIGAEFVHFFLAYGLQKKLDADYYAIIDITNKPKEFFINQTLIDFKQIWFYHDEINNSDNKKPDINFLKGFENKYDINLWNLALNERIFYRFYDFHKFTDDEILSIEEKSIRFFEKVLNQIKPDYFITKQPSFHHLELFRMMCDKSDCK</sequence>
<protein>
    <submittedName>
        <fullName evidence="1">Uncharacterized protein</fullName>
    </submittedName>
</protein>
<dbReference type="EMBL" id="UINC01018231">
    <property type="protein sequence ID" value="SVA76391.1"/>
    <property type="molecule type" value="Genomic_DNA"/>
</dbReference>
<organism evidence="1">
    <name type="scientific">marine metagenome</name>
    <dbReference type="NCBI Taxonomy" id="408172"/>
    <lineage>
        <taxon>unclassified sequences</taxon>
        <taxon>metagenomes</taxon>
        <taxon>ecological metagenomes</taxon>
    </lineage>
</organism>
<name>A0A381YIM5_9ZZZZ</name>
<reference evidence="1" key="1">
    <citation type="submission" date="2018-05" db="EMBL/GenBank/DDBJ databases">
        <authorList>
            <person name="Lanie J.A."/>
            <person name="Ng W.-L."/>
            <person name="Kazmierczak K.M."/>
            <person name="Andrzejewski T.M."/>
            <person name="Davidsen T.M."/>
            <person name="Wayne K.J."/>
            <person name="Tettelin H."/>
            <person name="Glass J.I."/>
            <person name="Rusch D."/>
            <person name="Podicherti R."/>
            <person name="Tsui H.-C.T."/>
            <person name="Winkler M.E."/>
        </authorList>
    </citation>
    <scope>NUCLEOTIDE SEQUENCE</scope>
</reference>